<dbReference type="Gene3D" id="3.40.50.300">
    <property type="entry name" value="P-loop containing nucleotide triphosphate hydrolases"/>
    <property type="match status" value="1"/>
</dbReference>
<feature type="domain" description="Helicase HerA central" evidence="1">
    <location>
        <begin position="65"/>
        <end position="222"/>
    </location>
</feature>
<dbReference type="InterPro" id="IPR008571">
    <property type="entry name" value="HerA-like"/>
</dbReference>
<name>X0Y3B7_9ZZZZ</name>
<dbReference type="EMBL" id="BARS01041358">
    <property type="protein sequence ID" value="GAG31371.1"/>
    <property type="molecule type" value="Genomic_DNA"/>
</dbReference>
<feature type="non-terminal residue" evidence="2">
    <location>
        <position position="1"/>
    </location>
</feature>
<accession>X0Y3B7</accession>
<protein>
    <recommendedName>
        <fullName evidence="1">Helicase HerA central domain-containing protein</fullName>
    </recommendedName>
</protein>
<comment type="caution">
    <text evidence="2">The sequence shown here is derived from an EMBL/GenBank/DDBJ whole genome shotgun (WGS) entry which is preliminary data.</text>
</comment>
<dbReference type="AlphaFoldDB" id="X0Y3B7"/>
<organism evidence="2">
    <name type="scientific">marine sediment metagenome</name>
    <dbReference type="NCBI Taxonomy" id="412755"/>
    <lineage>
        <taxon>unclassified sequences</taxon>
        <taxon>metagenomes</taxon>
        <taxon>ecological metagenomes</taxon>
    </lineage>
</organism>
<dbReference type="InterPro" id="IPR002789">
    <property type="entry name" value="HerA_central"/>
</dbReference>
<dbReference type="SUPFAM" id="SSF52540">
    <property type="entry name" value="P-loop containing nucleoside triphosphate hydrolases"/>
    <property type="match status" value="1"/>
</dbReference>
<dbReference type="PANTHER" id="PTHR42957">
    <property type="entry name" value="HELICASE MJ1565-RELATED"/>
    <property type="match status" value="1"/>
</dbReference>
<feature type="non-terminal residue" evidence="2">
    <location>
        <position position="253"/>
    </location>
</feature>
<evidence type="ECO:0000259" key="1">
    <source>
        <dbReference type="Pfam" id="PF01935"/>
    </source>
</evidence>
<reference evidence="2" key="1">
    <citation type="journal article" date="2014" name="Front. Microbiol.">
        <title>High frequency of phylogenetically diverse reductive dehalogenase-homologous genes in deep subseafloor sedimentary metagenomes.</title>
        <authorList>
            <person name="Kawai M."/>
            <person name="Futagami T."/>
            <person name="Toyoda A."/>
            <person name="Takaki Y."/>
            <person name="Nishi S."/>
            <person name="Hori S."/>
            <person name="Arai W."/>
            <person name="Tsubouchi T."/>
            <person name="Morono Y."/>
            <person name="Uchiyama I."/>
            <person name="Ito T."/>
            <person name="Fujiyama A."/>
            <person name="Inagaki F."/>
            <person name="Takami H."/>
        </authorList>
    </citation>
    <scope>NUCLEOTIDE SEQUENCE</scope>
    <source>
        <strain evidence="2">Expedition CK06-06</strain>
    </source>
</reference>
<gene>
    <name evidence="2" type="ORF">S01H1_62915</name>
</gene>
<dbReference type="PANTHER" id="PTHR42957:SF1">
    <property type="entry name" value="HELICASE MJ1565-RELATED"/>
    <property type="match status" value="1"/>
</dbReference>
<dbReference type="Pfam" id="PF01935">
    <property type="entry name" value="DUF87"/>
    <property type="match status" value="1"/>
</dbReference>
<sequence length="253" mass="28260">VLAQVLDIEKEHRKSVAICGIIGYRDNRGILRGLRSPFEPETEVLVADDDFVKDTLGLEKNKGVFLGTLEGRDKLKVHLDINKLLTRHVFIAGKTGTGKSYTVATILEELLEHKIPLVIIDPHGEYNTLKIPNPKDKGRLEKYSLKPKGYSNIQEFSPDTESNPESRPLKLSNHGLSASELIHLLPAKLSSSQKGTLYSVLKNMGSKIDFDELVFQLEAAEENSSKWTLINILEYIKKQKLFSSSPTLPGELV</sequence>
<proteinExistence type="predicted"/>
<evidence type="ECO:0000313" key="2">
    <source>
        <dbReference type="EMBL" id="GAG31371.1"/>
    </source>
</evidence>
<dbReference type="InterPro" id="IPR027417">
    <property type="entry name" value="P-loop_NTPase"/>
</dbReference>